<dbReference type="InterPro" id="IPR009057">
    <property type="entry name" value="Homeodomain-like_sf"/>
</dbReference>
<keyword evidence="5" id="KW-0233">DNA recombination</keyword>
<evidence type="ECO:0000256" key="1">
    <source>
        <dbReference type="ARBA" id="ARBA00009913"/>
    </source>
</evidence>
<sequence>MEIGYARVSTGDQNLDLQEQALRGAGVEKLYSDRASGGAVSRPGLDQALSALKPGDVLVVWRLDRLGRSLPHLIDVVSALGAKGIGFRSLADGIDTTTAQGKLVFHLMGALAEFERALISERTQAGLRAAKARGARLGRRPVLAPAQIAHAQKLVADGESPTAVARTLQVGRATLYRALRAAEQNRPGDLASRLSRRNSKVRSDQ</sequence>
<gene>
    <name evidence="10" type="ORF">SAMN05192570_3041</name>
</gene>
<dbReference type="InterPro" id="IPR036162">
    <property type="entry name" value="Resolvase-like_N_sf"/>
</dbReference>
<dbReference type="EMBL" id="FOZV01000008">
    <property type="protein sequence ID" value="SFS85222.1"/>
    <property type="molecule type" value="Genomic_DNA"/>
</dbReference>
<evidence type="ECO:0000256" key="5">
    <source>
        <dbReference type="ARBA" id="ARBA00023172"/>
    </source>
</evidence>
<proteinExistence type="inferred from homology"/>
<dbReference type="PROSITE" id="PS00398">
    <property type="entry name" value="RECOMBINASES_2"/>
    <property type="match status" value="1"/>
</dbReference>
<keyword evidence="3" id="KW-0230">DNA invertase</keyword>
<feature type="domain" description="Resolvase/invertase-type recombinase catalytic" evidence="9">
    <location>
        <begin position="1"/>
        <end position="134"/>
    </location>
</feature>
<evidence type="ECO:0000256" key="3">
    <source>
        <dbReference type="ARBA" id="ARBA00023100"/>
    </source>
</evidence>
<accession>A0A1I6T7M5</accession>
<dbReference type="Gene3D" id="1.10.10.60">
    <property type="entry name" value="Homeodomain-like"/>
    <property type="match status" value="1"/>
</dbReference>
<dbReference type="GO" id="GO:0003677">
    <property type="term" value="F:DNA binding"/>
    <property type="evidence" value="ECO:0007669"/>
    <property type="project" value="UniProtKB-KW"/>
</dbReference>
<evidence type="ECO:0000313" key="11">
    <source>
        <dbReference type="Proteomes" id="UP000198788"/>
    </source>
</evidence>
<evidence type="ECO:0000256" key="7">
    <source>
        <dbReference type="PROSITE-ProRule" id="PRU10137"/>
    </source>
</evidence>
<feature type="compositionally biased region" description="Basic residues" evidence="8">
    <location>
        <begin position="194"/>
        <end position="205"/>
    </location>
</feature>
<protein>
    <submittedName>
        <fullName evidence="10">Site-specific DNA recombinase</fullName>
    </submittedName>
</protein>
<dbReference type="Gene3D" id="3.40.50.1390">
    <property type="entry name" value="Resolvase, N-terminal catalytic domain"/>
    <property type="match status" value="1"/>
</dbReference>
<name>A0A1I6T7M5_9CAUL</name>
<dbReference type="Pfam" id="PF00239">
    <property type="entry name" value="Resolvase"/>
    <property type="match status" value="1"/>
</dbReference>
<feature type="region of interest" description="Disordered" evidence="8">
    <location>
        <begin position="184"/>
        <end position="205"/>
    </location>
</feature>
<keyword evidence="2" id="KW-0229">DNA integration</keyword>
<feature type="active site" description="O-(5'-phospho-DNA)-serine intermediate" evidence="6 7">
    <location>
        <position position="9"/>
    </location>
</feature>
<dbReference type="FunFam" id="3.40.50.1390:FF:000001">
    <property type="entry name" value="DNA recombinase"/>
    <property type="match status" value="1"/>
</dbReference>
<evidence type="ECO:0000256" key="8">
    <source>
        <dbReference type="SAM" id="MobiDB-lite"/>
    </source>
</evidence>
<dbReference type="CDD" id="cd00569">
    <property type="entry name" value="HTH_Hin_like"/>
    <property type="match status" value="1"/>
</dbReference>
<dbReference type="Proteomes" id="UP000198788">
    <property type="component" value="Unassembled WGS sequence"/>
</dbReference>
<dbReference type="Pfam" id="PF02796">
    <property type="entry name" value="HTH_7"/>
    <property type="match status" value="1"/>
</dbReference>
<keyword evidence="11" id="KW-1185">Reference proteome</keyword>
<evidence type="ECO:0000256" key="4">
    <source>
        <dbReference type="ARBA" id="ARBA00023125"/>
    </source>
</evidence>
<evidence type="ECO:0000259" key="9">
    <source>
        <dbReference type="PROSITE" id="PS51736"/>
    </source>
</evidence>
<evidence type="ECO:0000256" key="6">
    <source>
        <dbReference type="PIRSR" id="PIRSR606118-50"/>
    </source>
</evidence>
<dbReference type="SUPFAM" id="SSF53041">
    <property type="entry name" value="Resolvase-like"/>
    <property type="match status" value="1"/>
</dbReference>
<keyword evidence="4" id="KW-0238">DNA-binding</keyword>
<organism evidence="10 11">
    <name type="scientific">Brevundimonas viscosa</name>
    <dbReference type="NCBI Taxonomy" id="871741"/>
    <lineage>
        <taxon>Bacteria</taxon>
        <taxon>Pseudomonadati</taxon>
        <taxon>Pseudomonadota</taxon>
        <taxon>Alphaproteobacteria</taxon>
        <taxon>Caulobacterales</taxon>
        <taxon>Caulobacteraceae</taxon>
        <taxon>Brevundimonas</taxon>
    </lineage>
</organism>
<dbReference type="CDD" id="cd03768">
    <property type="entry name" value="SR_ResInv"/>
    <property type="match status" value="1"/>
</dbReference>
<dbReference type="InterPro" id="IPR006119">
    <property type="entry name" value="Resolv_N"/>
</dbReference>
<dbReference type="GO" id="GO:0000150">
    <property type="term" value="F:DNA strand exchange activity"/>
    <property type="evidence" value="ECO:0007669"/>
    <property type="project" value="UniProtKB-KW"/>
</dbReference>
<dbReference type="PANTHER" id="PTHR30461:SF2">
    <property type="entry name" value="SERINE RECOMBINASE PINE-RELATED"/>
    <property type="match status" value="1"/>
</dbReference>
<dbReference type="PANTHER" id="PTHR30461">
    <property type="entry name" value="DNA-INVERTASE FROM LAMBDOID PROPHAGE"/>
    <property type="match status" value="1"/>
</dbReference>
<dbReference type="SUPFAM" id="SSF46689">
    <property type="entry name" value="Homeodomain-like"/>
    <property type="match status" value="1"/>
</dbReference>
<dbReference type="PROSITE" id="PS51736">
    <property type="entry name" value="RECOMBINASES_3"/>
    <property type="match status" value="1"/>
</dbReference>
<dbReference type="InterPro" id="IPR050639">
    <property type="entry name" value="SSR_resolvase"/>
</dbReference>
<dbReference type="InterPro" id="IPR006120">
    <property type="entry name" value="Resolvase_HTH_dom"/>
</dbReference>
<dbReference type="InterPro" id="IPR006118">
    <property type="entry name" value="Recombinase_CS"/>
</dbReference>
<evidence type="ECO:0000256" key="2">
    <source>
        <dbReference type="ARBA" id="ARBA00022908"/>
    </source>
</evidence>
<comment type="similarity">
    <text evidence="1">Belongs to the site-specific recombinase resolvase family.</text>
</comment>
<dbReference type="GO" id="GO:0015074">
    <property type="term" value="P:DNA integration"/>
    <property type="evidence" value="ECO:0007669"/>
    <property type="project" value="UniProtKB-KW"/>
</dbReference>
<dbReference type="SMART" id="SM00857">
    <property type="entry name" value="Resolvase"/>
    <property type="match status" value="1"/>
</dbReference>
<dbReference type="PROSITE" id="PS00397">
    <property type="entry name" value="RECOMBINASES_1"/>
    <property type="match status" value="1"/>
</dbReference>
<reference evidence="11" key="1">
    <citation type="submission" date="2016-10" db="EMBL/GenBank/DDBJ databases">
        <authorList>
            <person name="Varghese N."/>
            <person name="Submissions S."/>
        </authorList>
    </citation>
    <scope>NUCLEOTIDE SEQUENCE [LARGE SCALE GENOMIC DNA]</scope>
    <source>
        <strain evidence="11">CGMCC 1.10683</strain>
    </source>
</reference>
<dbReference type="OrthoDB" id="9800103at2"/>
<evidence type="ECO:0000313" key="10">
    <source>
        <dbReference type="EMBL" id="SFS85222.1"/>
    </source>
</evidence>
<dbReference type="AlphaFoldDB" id="A0A1I6T7M5"/>